<accession>A0A8D9PE03</accession>
<organism evidence="1">
    <name type="scientific">Siphoviridae sp. ctoNj20</name>
    <dbReference type="NCBI Taxonomy" id="2826085"/>
    <lineage>
        <taxon>Viruses</taxon>
        <taxon>Duplodnaviria</taxon>
        <taxon>Heunggongvirae</taxon>
        <taxon>Uroviricota</taxon>
        <taxon>Caudoviricetes</taxon>
    </lineage>
</organism>
<reference evidence="1" key="1">
    <citation type="journal article" date="2021" name="Proc. Natl. Acad. Sci. U.S.A.">
        <title>A Catalog of Tens of Thousands of Viruses from Human Metagenomes Reveals Hidden Associations with Chronic Diseases.</title>
        <authorList>
            <person name="Tisza M.J."/>
            <person name="Buck C.B."/>
        </authorList>
    </citation>
    <scope>NUCLEOTIDE SEQUENCE</scope>
    <source>
        <strain evidence="1">CtoNj20</strain>
    </source>
</reference>
<evidence type="ECO:0000313" key="1">
    <source>
        <dbReference type="EMBL" id="DAD55449.1"/>
    </source>
</evidence>
<name>A0A8D9PE03_9CAUD</name>
<dbReference type="EMBL" id="BK014724">
    <property type="protein sequence ID" value="DAD55449.1"/>
    <property type="molecule type" value="Genomic_DNA"/>
</dbReference>
<proteinExistence type="predicted"/>
<sequence>MSISIAQMRGQLKTLYKGAYRWVDKVNKMSDMQVYAVYMRMLESGRFSKD</sequence>
<protein>
    <submittedName>
        <fullName evidence="1">Uncharacterized protein</fullName>
    </submittedName>
</protein>